<dbReference type="AlphaFoldDB" id="A0A0A9AJA3"/>
<name>A0A0A9AJA3_ARUDO</name>
<protein>
    <submittedName>
        <fullName evidence="1">Uncharacterized protein</fullName>
    </submittedName>
</protein>
<reference evidence="1" key="1">
    <citation type="submission" date="2014-09" db="EMBL/GenBank/DDBJ databases">
        <authorList>
            <person name="Magalhaes I.L.F."/>
            <person name="Oliveira U."/>
            <person name="Santos F.R."/>
            <person name="Vidigal T.H.D.A."/>
            <person name="Brescovit A.D."/>
            <person name="Santos A.J."/>
        </authorList>
    </citation>
    <scope>NUCLEOTIDE SEQUENCE</scope>
    <source>
        <tissue evidence="1">Shoot tissue taken approximately 20 cm above the soil surface</tissue>
    </source>
</reference>
<proteinExistence type="predicted"/>
<organism evidence="1">
    <name type="scientific">Arundo donax</name>
    <name type="common">Giant reed</name>
    <name type="synonym">Donax arundinaceus</name>
    <dbReference type="NCBI Taxonomy" id="35708"/>
    <lineage>
        <taxon>Eukaryota</taxon>
        <taxon>Viridiplantae</taxon>
        <taxon>Streptophyta</taxon>
        <taxon>Embryophyta</taxon>
        <taxon>Tracheophyta</taxon>
        <taxon>Spermatophyta</taxon>
        <taxon>Magnoliopsida</taxon>
        <taxon>Liliopsida</taxon>
        <taxon>Poales</taxon>
        <taxon>Poaceae</taxon>
        <taxon>PACMAD clade</taxon>
        <taxon>Arundinoideae</taxon>
        <taxon>Arundineae</taxon>
        <taxon>Arundo</taxon>
    </lineage>
</organism>
<dbReference type="EMBL" id="GBRH01248875">
    <property type="protein sequence ID" value="JAD49020.1"/>
    <property type="molecule type" value="Transcribed_RNA"/>
</dbReference>
<accession>A0A0A9AJA3</accession>
<evidence type="ECO:0000313" key="1">
    <source>
        <dbReference type="EMBL" id="JAD49020.1"/>
    </source>
</evidence>
<reference evidence="1" key="2">
    <citation type="journal article" date="2015" name="Data Brief">
        <title>Shoot transcriptome of the giant reed, Arundo donax.</title>
        <authorList>
            <person name="Barrero R.A."/>
            <person name="Guerrero F.D."/>
            <person name="Moolhuijzen P."/>
            <person name="Goolsby J.A."/>
            <person name="Tidwell J."/>
            <person name="Bellgard S.E."/>
            <person name="Bellgard M.I."/>
        </authorList>
    </citation>
    <scope>NUCLEOTIDE SEQUENCE</scope>
    <source>
        <tissue evidence="1">Shoot tissue taken approximately 20 cm above the soil surface</tissue>
    </source>
</reference>
<sequence>MYYPEQCVKSLNGPASVSLAVIPFTS</sequence>